<gene>
    <name evidence="1" type="ORF">BpHYR1_033866</name>
</gene>
<comment type="caution">
    <text evidence="1">The sequence shown here is derived from an EMBL/GenBank/DDBJ whole genome shotgun (WGS) entry which is preliminary data.</text>
</comment>
<organism evidence="1 2">
    <name type="scientific">Brachionus plicatilis</name>
    <name type="common">Marine rotifer</name>
    <name type="synonym">Brachionus muelleri</name>
    <dbReference type="NCBI Taxonomy" id="10195"/>
    <lineage>
        <taxon>Eukaryota</taxon>
        <taxon>Metazoa</taxon>
        <taxon>Spiralia</taxon>
        <taxon>Gnathifera</taxon>
        <taxon>Rotifera</taxon>
        <taxon>Eurotatoria</taxon>
        <taxon>Monogononta</taxon>
        <taxon>Pseudotrocha</taxon>
        <taxon>Ploima</taxon>
        <taxon>Brachionidae</taxon>
        <taxon>Brachionus</taxon>
    </lineage>
</organism>
<dbReference type="AlphaFoldDB" id="A0A3M7RUV8"/>
<protein>
    <submittedName>
        <fullName evidence="1">Uncharacterized protein</fullName>
    </submittedName>
</protein>
<accession>A0A3M7RUV8</accession>
<evidence type="ECO:0000313" key="1">
    <source>
        <dbReference type="EMBL" id="RNA27353.1"/>
    </source>
</evidence>
<evidence type="ECO:0000313" key="2">
    <source>
        <dbReference type="Proteomes" id="UP000276133"/>
    </source>
</evidence>
<dbReference type="EMBL" id="REGN01002555">
    <property type="protein sequence ID" value="RNA27353.1"/>
    <property type="molecule type" value="Genomic_DNA"/>
</dbReference>
<reference evidence="1 2" key="1">
    <citation type="journal article" date="2018" name="Sci. Rep.">
        <title>Genomic signatures of local adaptation to the degree of environmental predictability in rotifers.</title>
        <authorList>
            <person name="Franch-Gras L."/>
            <person name="Hahn C."/>
            <person name="Garcia-Roger E.M."/>
            <person name="Carmona M.J."/>
            <person name="Serra M."/>
            <person name="Gomez A."/>
        </authorList>
    </citation>
    <scope>NUCLEOTIDE SEQUENCE [LARGE SCALE GENOMIC DNA]</scope>
    <source>
        <strain evidence="1">HYR1</strain>
    </source>
</reference>
<name>A0A3M7RUV8_BRAPC</name>
<dbReference type="Proteomes" id="UP000276133">
    <property type="component" value="Unassembled WGS sequence"/>
</dbReference>
<keyword evidence="2" id="KW-1185">Reference proteome</keyword>
<sequence length="135" mass="15734">MKPSKMMMGLFIDFYCVPQIQDLLTGIQYPTQVLTVALFQKYVQHFHDKDGFLSAICGKAASQFLRLSMIFHYFEIEFAENLSDTDNFNIIKLKILKVAHDMKSTVMKYINPNPKSSKEIKAKNRRGSNWIRFKT</sequence>
<proteinExistence type="predicted"/>